<keyword evidence="3" id="KW-1185">Reference proteome</keyword>
<organism evidence="2 3">
    <name type="scientific">Sulfobacillus acidophilus (strain ATCC 700253 / DSM 10332 / NAL)</name>
    <dbReference type="NCBI Taxonomy" id="679936"/>
    <lineage>
        <taxon>Bacteria</taxon>
        <taxon>Bacillati</taxon>
        <taxon>Bacillota</taxon>
        <taxon>Clostridia</taxon>
        <taxon>Eubacteriales</taxon>
        <taxon>Clostridiales Family XVII. Incertae Sedis</taxon>
        <taxon>Sulfobacillus</taxon>
    </lineage>
</organism>
<evidence type="ECO:0000313" key="3">
    <source>
        <dbReference type="Proteomes" id="UP000005439"/>
    </source>
</evidence>
<dbReference type="Gene3D" id="3.40.50.2000">
    <property type="entry name" value="Glycogen Phosphorylase B"/>
    <property type="match status" value="2"/>
</dbReference>
<dbReference type="GO" id="GO:0003825">
    <property type="term" value="F:alpha,alpha-trehalose-phosphate synthase (UDP-forming) activity"/>
    <property type="evidence" value="ECO:0007669"/>
    <property type="project" value="UniProtKB-EC"/>
</dbReference>
<sequence>MELLKRVTHPLVVVTNREPYIDERTRSGIRTIQKAGGVVSALDPLLQSLGGDWVAWGSGTADRDTAPKGTRLVPPKSPRYRLHRVFLSPEEIQGYYTHYANQGLWPLSHLLIERAQFSRDAWPIYRSVNQKFARRVAQQSPPQAWVFSHDYQLALLPQELKKLRPDIAIAHFWHIPWPTFPVFRLCPQYQEIVRGLLGADILGFQTPDDVDNFLTAVERTVKSALVDRDGGDIFWQGRTVRVRAIPISVDVEAIEALVESPRIARWARGIRRRLKASHRYLGVSVDRADYTKGILPRLAAIDAFFDRYPEHRGQVVFLQVVVPTRSEVEAYRKLFREVEQETLRINHRYAYGDWKPVITVRRAVDRARLMGIFRAADFALVSSLFDGMNLVAKEFVSAQVDGRGVLLLSETAGAAVELQEALHVSPLDPEGLAATLHQALTMPVSDREARMRRMRQQVHEHTIYDWMAQIFELLQEVSETYARS</sequence>
<accession>G8TVC3</accession>
<keyword evidence="2" id="KW-0328">Glycosyltransferase</keyword>
<dbReference type="PANTHER" id="PTHR10788">
    <property type="entry name" value="TREHALOSE-6-PHOSPHATE SYNTHASE"/>
    <property type="match status" value="1"/>
</dbReference>
<dbReference type="PATRIC" id="fig|679936.5.peg.2464"/>
<reference evidence="2 3" key="2">
    <citation type="journal article" date="2012" name="Stand. Genomic Sci.">
        <title>Complete genome sequence of the moderately thermophilic mineral-sulfide-oxidizing firmicute Sulfobacillus acidophilus type strain (NAL(T)).</title>
        <authorList>
            <person name="Anderson I."/>
            <person name="Chertkov O."/>
            <person name="Chen A."/>
            <person name="Saunders E."/>
            <person name="Lapidus A."/>
            <person name="Nolan M."/>
            <person name="Lucas S."/>
            <person name="Hammon N."/>
            <person name="Deshpande S."/>
            <person name="Cheng J.F."/>
            <person name="Han C."/>
            <person name="Tapia R."/>
            <person name="Goodwin L.A."/>
            <person name="Pitluck S."/>
            <person name="Liolios K."/>
            <person name="Pagani I."/>
            <person name="Ivanova N."/>
            <person name="Mikhailova N."/>
            <person name="Pati A."/>
            <person name="Palaniappan K."/>
            <person name="Land M."/>
            <person name="Pan C."/>
            <person name="Rohde M."/>
            <person name="Pukall R."/>
            <person name="Goker M."/>
            <person name="Detter J.C."/>
            <person name="Woyke T."/>
            <person name="Bristow J."/>
            <person name="Eisen J.A."/>
            <person name="Markowitz V."/>
            <person name="Hugenholtz P."/>
            <person name="Kyrpides N.C."/>
            <person name="Klenk H.P."/>
            <person name="Mavromatis K."/>
        </authorList>
    </citation>
    <scope>NUCLEOTIDE SEQUENCE [LARGE SCALE GENOMIC DNA]</scope>
    <source>
        <strain evidence="3">ATCC 700253 / DSM 10332 / NAL</strain>
    </source>
</reference>
<dbReference type="Pfam" id="PF00982">
    <property type="entry name" value="Glyco_transf_20"/>
    <property type="match status" value="1"/>
</dbReference>
<gene>
    <name evidence="2" type="ordered locus">Sulac_2379</name>
</gene>
<evidence type="ECO:0000313" key="2">
    <source>
        <dbReference type="EMBL" id="AEW05842.1"/>
    </source>
</evidence>
<dbReference type="InterPro" id="IPR001830">
    <property type="entry name" value="Glyco_trans_20"/>
</dbReference>
<comment type="similarity">
    <text evidence="1">Belongs to the glycosyltransferase 20 family.</text>
</comment>
<dbReference type="SUPFAM" id="SSF53756">
    <property type="entry name" value="UDP-Glycosyltransferase/glycogen phosphorylase"/>
    <property type="match status" value="1"/>
</dbReference>
<dbReference type="GO" id="GO:0005992">
    <property type="term" value="P:trehalose biosynthetic process"/>
    <property type="evidence" value="ECO:0007669"/>
    <property type="project" value="InterPro"/>
</dbReference>
<name>G8TVC3_SULAD</name>
<evidence type="ECO:0000256" key="1">
    <source>
        <dbReference type="ARBA" id="ARBA00008799"/>
    </source>
</evidence>
<protein>
    <submittedName>
        <fullName evidence="2">Alpha,alpha-trehalose-phosphate synthase (UDP-forming)</fullName>
        <ecNumber evidence="2">2.4.1.15</ecNumber>
    </submittedName>
</protein>
<reference evidence="3" key="1">
    <citation type="submission" date="2011-12" db="EMBL/GenBank/DDBJ databases">
        <title>The complete genome of chromosome of Sulfobacillus acidophilus DSM 10332.</title>
        <authorList>
            <person name="Lucas S."/>
            <person name="Han J."/>
            <person name="Lapidus A."/>
            <person name="Bruce D."/>
            <person name="Goodwin L."/>
            <person name="Pitluck S."/>
            <person name="Peters L."/>
            <person name="Kyrpides N."/>
            <person name="Mavromatis K."/>
            <person name="Ivanova N."/>
            <person name="Mikhailova N."/>
            <person name="Chertkov O."/>
            <person name="Saunders E."/>
            <person name="Detter J.C."/>
            <person name="Tapia R."/>
            <person name="Han C."/>
            <person name="Land M."/>
            <person name="Hauser L."/>
            <person name="Markowitz V."/>
            <person name="Cheng J.-F."/>
            <person name="Hugenholtz P."/>
            <person name="Woyke T."/>
            <person name="Wu D."/>
            <person name="Pukall R."/>
            <person name="Gehrich-Schroeter G."/>
            <person name="Schneider S."/>
            <person name="Klenk H.-P."/>
            <person name="Eisen J.A."/>
        </authorList>
    </citation>
    <scope>NUCLEOTIDE SEQUENCE [LARGE SCALE GENOMIC DNA]</scope>
    <source>
        <strain evidence="3">ATCC 700253 / DSM 10332 / NAL</strain>
    </source>
</reference>
<dbReference type="CDD" id="cd03788">
    <property type="entry name" value="GT20_TPS"/>
    <property type="match status" value="1"/>
</dbReference>
<proteinExistence type="inferred from homology"/>
<dbReference type="KEGG" id="sap:Sulac_2379"/>
<dbReference type="STRING" id="679936.Sulac_2379"/>
<dbReference type="EC" id="2.4.1.15" evidence="2"/>
<keyword evidence="2" id="KW-0808">Transferase</keyword>
<dbReference type="HOGENOM" id="CLU_002351_7_1_9"/>
<dbReference type="EMBL" id="CP003179">
    <property type="protein sequence ID" value="AEW05842.1"/>
    <property type="molecule type" value="Genomic_DNA"/>
</dbReference>
<dbReference type="AlphaFoldDB" id="G8TVC3"/>
<dbReference type="Proteomes" id="UP000005439">
    <property type="component" value="Chromosome"/>
</dbReference>
<dbReference type="PANTHER" id="PTHR10788:SF106">
    <property type="entry name" value="BCDNA.GH08860"/>
    <property type="match status" value="1"/>
</dbReference>